<dbReference type="AlphaFoldDB" id="A0A9P4KFW2"/>
<name>A0A9P4KFW2_9PLEO</name>
<evidence type="ECO:0000313" key="2">
    <source>
        <dbReference type="Proteomes" id="UP000800093"/>
    </source>
</evidence>
<gene>
    <name evidence="1" type="ORF">CC78DRAFT_576455</name>
</gene>
<reference evidence="2" key="1">
    <citation type="journal article" date="2020" name="Stud. Mycol.">
        <title>101 Dothideomycetes genomes: A test case for predicting lifestyles and emergence of pathogens.</title>
        <authorList>
            <person name="Haridas S."/>
            <person name="Albert R."/>
            <person name="Binder M."/>
            <person name="Bloem J."/>
            <person name="LaButti K."/>
            <person name="Salamov A."/>
            <person name="Andreopoulos B."/>
            <person name="Baker S."/>
            <person name="Barry K."/>
            <person name="Bills G."/>
            <person name="Bluhm B."/>
            <person name="Cannon C."/>
            <person name="Castanera R."/>
            <person name="Culley D."/>
            <person name="Daum C."/>
            <person name="Ezra D."/>
            <person name="Gonzalez J."/>
            <person name="Henrissat B."/>
            <person name="Kuo A."/>
            <person name="Liang C."/>
            <person name="Lipzen A."/>
            <person name="Lutzoni F."/>
            <person name="Magnuson J."/>
            <person name="Mondo S."/>
            <person name="Nolan M."/>
            <person name="Ohm R."/>
            <person name="Pangilinan J."/>
            <person name="Park H.-J."/>
            <person name="Ramirez L."/>
            <person name="Alfaro M."/>
            <person name="Sun H."/>
            <person name="Tritt A."/>
            <person name="Yoshinaga Y."/>
            <person name="Zwiers L.-H."/>
            <person name="Turgeon B."/>
            <person name="Goodwin S."/>
            <person name="Spatafora J."/>
            <person name="Crous P."/>
            <person name="Grigoriev I."/>
        </authorList>
    </citation>
    <scope>NUCLEOTIDE SEQUENCE [LARGE SCALE GENOMIC DNA]</scope>
    <source>
        <strain evidence="2">CBS 304.66</strain>
    </source>
</reference>
<organism evidence="1 2">
    <name type="scientific">Lojkania enalia</name>
    <dbReference type="NCBI Taxonomy" id="147567"/>
    <lineage>
        <taxon>Eukaryota</taxon>
        <taxon>Fungi</taxon>
        <taxon>Dikarya</taxon>
        <taxon>Ascomycota</taxon>
        <taxon>Pezizomycotina</taxon>
        <taxon>Dothideomycetes</taxon>
        <taxon>Pleosporomycetidae</taxon>
        <taxon>Pleosporales</taxon>
        <taxon>Pleosporales incertae sedis</taxon>
        <taxon>Lojkania</taxon>
    </lineage>
</organism>
<comment type="caution">
    <text evidence="1">The sequence shown here is derived from an EMBL/GenBank/DDBJ whole genome shotgun (WGS) entry which is preliminary data.</text>
</comment>
<proteinExistence type="predicted"/>
<protein>
    <submittedName>
        <fullName evidence="1">Uncharacterized protein</fullName>
    </submittedName>
</protein>
<accession>A0A9P4KFW2</accession>
<dbReference type="EMBL" id="ML986588">
    <property type="protein sequence ID" value="KAF2267916.1"/>
    <property type="molecule type" value="Genomic_DNA"/>
</dbReference>
<dbReference type="Proteomes" id="UP000800093">
    <property type="component" value="Unassembled WGS sequence"/>
</dbReference>
<sequence length="144" mass="16324">MSGAAEPQDDVRNDSDDEIVEALQKWWDMDTEDDWDMDIKEGSATSPERFWFHPQVAAVLDSGSIRIYAQSFEVRGDVIQHSVADYVSLWLHNDIAAFAVMTAAWQRLVPAESTLFLDYAKVASNVFIEIPAQKYEKAKPIRSV</sequence>
<evidence type="ECO:0000313" key="1">
    <source>
        <dbReference type="EMBL" id="KAF2267916.1"/>
    </source>
</evidence>
<keyword evidence="2" id="KW-1185">Reference proteome</keyword>